<dbReference type="Proteomes" id="UP000732378">
    <property type="component" value="Unassembled WGS sequence"/>
</dbReference>
<evidence type="ECO:0000256" key="1">
    <source>
        <dbReference type="ARBA" id="ARBA00009175"/>
    </source>
</evidence>
<evidence type="ECO:0000256" key="4">
    <source>
        <dbReference type="SAM" id="SignalP"/>
    </source>
</evidence>
<dbReference type="InterPro" id="IPR005950">
    <property type="entry name" value="ModA"/>
</dbReference>
<evidence type="ECO:0000256" key="2">
    <source>
        <dbReference type="ARBA" id="ARBA00022723"/>
    </source>
</evidence>
<reference evidence="5 6" key="1">
    <citation type="submission" date="2021-01" db="EMBL/GenBank/DDBJ databases">
        <title>Sequencing the genomes of 1000 actinobacteria strains.</title>
        <authorList>
            <person name="Klenk H.-P."/>
        </authorList>
    </citation>
    <scope>NUCLEOTIDE SEQUENCE [LARGE SCALE GENOMIC DNA]</scope>
    <source>
        <strain evidence="5 6">DSM 18239</strain>
    </source>
</reference>
<evidence type="ECO:0000256" key="3">
    <source>
        <dbReference type="ARBA" id="ARBA00022729"/>
    </source>
</evidence>
<dbReference type="PROSITE" id="PS51257">
    <property type="entry name" value="PROKAR_LIPOPROTEIN"/>
    <property type="match status" value="1"/>
</dbReference>
<dbReference type="RefSeq" id="WP_193669021.1">
    <property type="nucleotide sequence ID" value="NZ_JACDTV010000007.1"/>
</dbReference>
<keyword evidence="6" id="KW-1185">Reference proteome</keyword>
<dbReference type="Pfam" id="PF13531">
    <property type="entry name" value="SBP_bac_11"/>
    <property type="match status" value="1"/>
</dbReference>
<dbReference type="PANTHER" id="PTHR30632">
    <property type="entry name" value="MOLYBDATE-BINDING PERIPLASMIC PROTEIN"/>
    <property type="match status" value="1"/>
</dbReference>
<accession>A0ABS2M814</accession>
<evidence type="ECO:0000313" key="5">
    <source>
        <dbReference type="EMBL" id="MBM7507337.1"/>
    </source>
</evidence>
<keyword evidence="2" id="KW-0479">Metal-binding</keyword>
<feature type="signal peptide" evidence="4">
    <location>
        <begin position="1"/>
        <end position="19"/>
    </location>
</feature>
<evidence type="ECO:0000313" key="6">
    <source>
        <dbReference type="Proteomes" id="UP000732378"/>
    </source>
</evidence>
<keyword evidence="3 4" id="KW-0732">Signal</keyword>
<dbReference type="PIRSF" id="PIRSF004846">
    <property type="entry name" value="ModA"/>
    <property type="match status" value="1"/>
</dbReference>
<proteinExistence type="inferred from homology"/>
<protein>
    <submittedName>
        <fullName evidence="5">Molybdate transport system substrate-binding protein</fullName>
    </submittedName>
</protein>
<comment type="similarity">
    <text evidence="1">Belongs to the bacterial solute-binding protein ModA family.</text>
</comment>
<name>A0ABS2M814_9ACTN</name>
<dbReference type="Gene3D" id="3.40.190.10">
    <property type="entry name" value="Periplasmic binding protein-like II"/>
    <property type="match status" value="2"/>
</dbReference>
<sequence>MRARAAAATALLAALAATACSPGGSDRDDTADTSEPGPEQRLTVLAAASLTETFTELARELEAEQPGVEVTLAFDSSATLAQQALEGAPADLLATADTRTIESAADALAAAPEVFATNTLVLVVPAGNPAGIESLDDLAGATFVTCVETAPCGASWAALADEQDVEAEPASLEVDVKAVLARVVADEVDAGVVYATDAVAAGGAVETLDLPGAEQQVTSYALGLLAQSSQPGLAQDFADLVLGETGQRVLTDAGFGPP</sequence>
<gene>
    <name evidence="5" type="ORF">JOE61_001151</name>
</gene>
<dbReference type="EMBL" id="JAFBBZ010000001">
    <property type="protein sequence ID" value="MBM7507337.1"/>
    <property type="molecule type" value="Genomic_DNA"/>
</dbReference>
<dbReference type="InterPro" id="IPR050682">
    <property type="entry name" value="ModA/WtpA"/>
</dbReference>
<dbReference type="PANTHER" id="PTHR30632:SF0">
    <property type="entry name" value="SULFATE-BINDING PROTEIN"/>
    <property type="match status" value="1"/>
</dbReference>
<dbReference type="NCBIfam" id="TIGR01256">
    <property type="entry name" value="modA"/>
    <property type="match status" value="1"/>
</dbReference>
<comment type="caution">
    <text evidence="5">The sequence shown here is derived from an EMBL/GenBank/DDBJ whole genome shotgun (WGS) entry which is preliminary data.</text>
</comment>
<dbReference type="SUPFAM" id="SSF53850">
    <property type="entry name" value="Periplasmic binding protein-like II"/>
    <property type="match status" value="1"/>
</dbReference>
<feature type="chain" id="PRO_5045716784" evidence="4">
    <location>
        <begin position="20"/>
        <end position="258"/>
    </location>
</feature>
<organism evidence="5 6">
    <name type="scientific">Nocardioides salarius</name>
    <dbReference type="NCBI Taxonomy" id="374513"/>
    <lineage>
        <taxon>Bacteria</taxon>
        <taxon>Bacillati</taxon>
        <taxon>Actinomycetota</taxon>
        <taxon>Actinomycetes</taxon>
        <taxon>Propionibacteriales</taxon>
        <taxon>Nocardioidaceae</taxon>
        <taxon>Nocardioides</taxon>
    </lineage>
</organism>